<evidence type="ECO:0000256" key="2">
    <source>
        <dbReference type="SAM" id="Phobius"/>
    </source>
</evidence>
<dbReference type="Pfam" id="PF19979">
    <property type="entry name" value="DUF6415"/>
    <property type="match status" value="1"/>
</dbReference>
<keyword evidence="2" id="KW-0472">Membrane</keyword>
<sequence length="164" mass="17189">MATVSPARARHRGGSRTKVAAGRDGAAAAAETVALVLGEDSPLPETDQDVADLVFRLRGHVMQLGAGLPPSHAALLERAQKISGTEIPHGYVPSRVYLRQLAEATRELLEAPRHTGAAAKGDDLARGLSGRFAGLRLPSRATIRITVFVVAMAVLIYAGSGPRP</sequence>
<organism evidence="3 4">
    <name type="scientific">Streptomyces lavendulocolor</name>
    <dbReference type="NCBI Taxonomy" id="67316"/>
    <lineage>
        <taxon>Bacteria</taxon>
        <taxon>Bacillati</taxon>
        <taxon>Actinomycetota</taxon>
        <taxon>Actinomycetes</taxon>
        <taxon>Kitasatosporales</taxon>
        <taxon>Streptomycetaceae</taxon>
        <taxon>Streptomyces</taxon>
    </lineage>
</organism>
<keyword evidence="2" id="KW-1133">Transmembrane helix</keyword>
<dbReference type="EMBL" id="JBEXZR010000006">
    <property type="protein sequence ID" value="MEU0707579.1"/>
    <property type="molecule type" value="Genomic_DNA"/>
</dbReference>
<feature type="transmembrane region" description="Helical" evidence="2">
    <location>
        <begin position="141"/>
        <end position="160"/>
    </location>
</feature>
<proteinExistence type="predicted"/>
<dbReference type="RefSeq" id="WP_359652227.1">
    <property type="nucleotide sequence ID" value="NZ_JBEXZP010000002.1"/>
</dbReference>
<keyword evidence="2" id="KW-0812">Transmembrane</keyword>
<evidence type="ECO:0000256" key="1">
    <source>
        <dbReference type="SAM" id="MobiDB-lite"/>
    </source>
</evidence>
<evidence type="ECO:0000313" key="4">
    <source>
        <dbReference type="Proteomes" id="UP001550378"/>
    </source>
</evidence>
<accession>A0ABV2W220</accession>
<name>A0ABV2W220_9ACTN</name>
<dbReference type="Proteomes" id="UP001550378">
    <property type="component" value="Unassembled WGS sequence"/>
</dbReference>
<dbReference type="InterPro" id="IPR046300">
    <property type="entry name" value="DUF6415"/>
</dbReference>
<reference evidence="3 4" key="1">
    <citation type="submission" date="2024-06" db="EMBL/GenBank/DDBJ databases">
        <title>The Natural Products Discovery Center: Release of the First 8490 Sequenced Strains for Exploring Actinobacteria Biosynthetic Diversity.</title>
        <authorList>
            <person name="Kalkreuter E."/>
            <person name="Kautsar S.A."/>
            <person name="Yang D."/>
            <person name="Bader C.D."/>
            <person name="Teijaro C.N."/>
            <person name="Fluegel L."/>
            <person name="Davis C.M."/>
            <person name="Simpson J.R."/>
            <person name="Lauterbach L."/>
            <person name="Steele A.D."/>
            <person name="Gui C."/>
            <person name="Meng S."/>
            <person name="Li G."/>
            <person name="Viehrig K."/>
            <person name="Ye F."/>
            <person name="Su P."/>
            <person name="Kiefer A.F."/>
            <person name="Nichols A."/>
            <person name="Cepeda A.J."/>
            <person name="Yan W."/>
            <person name="Fan B."/>
            <person name="Jiang Y."/>
            <person name="Adhikari A."/>
            <person name="Zheng C.-J."/>
            <person name="Schuster L."/>
            <person name="Cowan T.M."/>
            <person name="Smanski M.J."/>
            <person name="Chevrette M.G."/>
            <person name="De Carvalho L.P.S."/>
            <person name="Shen B."/>
        </authorList>
    </citation>
    <scope>NUCLEOTIDE SEQUENCE [LARGE SCALE GENOMIC DNA]</scope>
    <source>
        <strain evidence="3 4">NPDC006337</strain>
    </source>
</reference>
<keyword evidence="4" id="KW-1185">Reference proteome</keyword>
<evidence type="ECO:0000313" key="3">
    <source>
        <dbReference type="EMBL" id="MEU0707579.1"/>
    </source>
</evidence>
<gene>
    <name evidence="3" type="ORF">ABZ508_09390</name>
</gene>
<comment type="caution">
    <text evidence="3">The sequence shown here is derived from an EMBL/GenBank/DDBJ whole genome shotgun (WGS) entry which is preliminary data.</text>
</comment>
<protein>
    <submittedName>
        <fullName evidence="3">DUF6415 family natural product biosynthesis protein</fullName>
    </submittedName>
</protein>
<feature type="region of interest" description="Disordered" evidence="1">
    <location>
        <begin position="1"/>
        <end position="23"/>
    </location>
</feature>